<dbReference type="EMBL" id="GGEC01069438">
    <property type="protein sequence ID" value="MBX49922.1"/>
    <property type="molecule type" value="Transcribed_RNA"/>
</dbReference>
<proteinExistence type="predicted"/>
<evidence type="ECO:0000313" key="1">
    <source>
        <dbReference type="EMBL" id="MBX49922.1"/>
    </source>
</evidence>
<accession>A0A2P2P5A1</accession>
<reference evidence="1" key="1">
    <citation type="submission" date="2018-02" db="EMBL/GenBank/DDBJ databases">
        <title>Rhizophora mucronata_Transcriptome.</title>
        <authorList>
            <person name="Meera S.P."/>
            <person name="Sreeshan A."/>
            <person name="Augustine A."/>
        </authorList>
    </citation>
    <scope>NUCLEOTIDE SEQUENCE</scope>
    <source>
        <tissue evidence="1">Leaf</tissue>
    </source>
</reference>
<organism evidence="1">
    <name type="scientific">Rhizophora mucronata</name>
    <name type="common">Asiatic mangrove</name>
    <dbReference type="NCBI Taxonomy" id="61149"/>
    <lineage>
        <taxon>Eukaryota</taxon>
        <taxon>Viridiplantae</taxon>
        <taxon>Streptophyta</taxon>
        <taxon>Embryophyta</taxon>
        <taxon>Tracheophyta</taxon>
        <taxon>Spermatophyta</taxon>
        <taxon>Magnoliopsida</taxon>
        <taxon>eudicotyledons</taxon>
        <taxon>Gunneridae</taxon>
        <taxon>Pentapetalae</taxon>
        <taxon>rosids</taxon>
        <taxon>fabids</taxon>
        <taxon>Malpighiales</taxon>
        <taxon>Rhizophoraceae</taxon>
        <taxon>Rhizophora</taxon>
    </lineage>
</organism>
<name>A0A2P2P5A1_RHIMU</name>
<protein>
    <submittedName>
        <fullName evidence="1">Uncharacterized protein</fullName>
    </submittedName>
</protein>
<dbReference type="AlphaFoldDB" id="A0A2P2P5A1"/>
<sequence length="25" mass="2750">METSVSSSVVNFVGLYSLEFIAWSP</sequence>